<evidence type="ECO:0000256" key="3">
    <source>
        <dbReference type="ARBA" id="ARBA00022605"/>
    </source>
</evidence>
<comment type="catalytic activity">
    <reaction evidence="8">
        <text>5-[(5-phospho-1-deoxy-D-ribulos-1-ylimino)methylamino]-1-(5-phospho-beta-D-ribosyl)imidazole-4-carboxamide + L-glutamine = D-erythro-1-(imidazol-4-yl)glycerol 3-phosphate + 5-amino-1-(5-phospho-beta-D-ribosyl)imidazole-4-carboxamide + L-glutamate + H(+)</text>
        <dbReference type="Rhea" id="RHEA:24793"/>
        <dbReference type="ChEBI" id="CHEBI:15378"/>
        <dbReference type="ChEBI" id="CHEBI:29985"/>
        <dbReference type="ChEBI" id="CHEBI:58278"/>
        <dbReference type="ChEBI" id="CHEBI:58359"/>
        <dbReference type="ChEBI" id="CHEBI:58475"/>
        <dbReference type="ChEBI" id="CHEBI:58525"/>
        <dbReference type="EC" id="4.3.2.10"/>
    </reaction>
</comment>
<sequence>MTQADITIVDYGVGNVLSVARAVTQAGGRPNLSSNPAEIAHAERLILPGVGAFGDCIQALRARPGLEMAIRDFAASGRPMLGICVGMQVLFDVGEEFGEHRGLGLIPGRVRAIPAKTTDGAPQKVPHIGWSPLSIPDHRSLGWTDTILAEIQPGGAFYSSIRSQLGQTIRHIASPIPSTVASASPLRSCAAISPAPSSIPKKAVRSG</sequence>
<evidence type="ECO:0000256" key="6">
    <source>
        <dbReference type="ARBA" id="ARBA00023102"/>
    </source>
</evidence>
<evidence type="ECO:0000313" key="12">
    <source>
        <dbReference type="Proteomes" id="UP000015350"/>
    </source>
</evidence>
<evidence type="ECO:0000256" key="9">
    <source>
        <dbReference type="ARBA" id="ARBA00049534"/>
    </source>
</evidence>
<dbReference type="InterPro" id="IPR029062">
    <property type="entry name" value="Class_I_gatase-like"/>
</dbReference>
<dbReference type="PATRIC" id="fig|1316936.3.peg.1871"/>
<dbReference type="UniPathway" id="UPA00031">
    <property type="reaction ID" value="UER00010"/>
</dbReference>
<dbReference type="GO" id="GO:0000105">
    <property type="term" value="P:L-histidine biosynthetic process"/>
    <property type="evidence" value="ECO:0007669"/>
    <property type="project" value="UniProtKB-UniPathway"/>
</dbReference>
<dbReference type="GO" id="GO:0016829">
    <property type="term" value="F:lyase activity"/>
    <property type="evidence" value="ECO:0007669"/>
    <property type="project" value="UniProtKB-KW"/>
</dbReference>
<dbReference type="Gene3D" id="3.40.50.880">
    <property type="match status" value="1"/>
</dbReference>
<dbReference type="GO" id="GO:0000107">
    <property type="term" value="F:imidazoleglycerol-phosphate synthase activity"/>
    <property type="evidence" value="ECO:0007669"/>
    <property type="project" value="RHEA"/>
</dbReference>
<evidence type="ECO:0000256" key="1">
    <source>
        <dbReference type="ARBA" id="ARBA00005091"/>
    </source>
</evidence>
<dbReference type="eggNOG" id="COG0118">
    <property type="taxonomic scope" value="Bacteria"/>
</dbReference>
<comment type="catalytic activity">
    <reaction evidence="9">
        <text>L-glutamine + H2O = L-glutamate + NH4(+)</text>
        <dbReference type="Rhea" id="RHEA:15889"/>
        <dbReference type="ChEBI" id="CHEBI:15377"/>
        <dbReference type="ChEBI" id="CHEBI:28938"/>
        <dbReference type="ChEBI" id="CHEBI:29985"/>
        <dbReference type="ChEBI" id="CHEBI:58359"/>
        <dbReference type="EC" id="3.5.1.2"/>
    </reaction>
</comment>
<evidence type="ECO:0000259" key="10">
    <source>
        <dbReference type="Pfam" id="PF00117"/>
    </source>
</evidence>
<feature type="domain" description="Glutamine amidotransferase" evidence="10">
    <location>
        <begin position="8"/>
        <end position="94"/>
    </location>
</feature>
<keyword evidence="11" id="KW-0808">Transferase</keyword>
<evidence type="ECO:0000256" key="2">
    <source>
        <dbReference type="ARBA" id="ARBA00011152"/>
    </source>
</evidence>
<comment type="pathway">
    <text evidence="1">Amino-acid biosynthesis; L-histidine biosynthesis; L-histidine from 5-phospho-alpha-D-ribose 1-diphosphate: step 5/9.</text>
</comment>
<comment type="caution">
    <text evidence="11">The sequence shown here is derived from an EMBL/GenBank/DDBJ whole genome shotgun (WGS) entry which is preliminary data.</text>
</comment>
<keyword evidence="5" id="KW-0315">Glutamine amidotransferase</keyword>
<protein>
    <submittedName>
        <fullName evidence="11">Imidazole glycerol phosphate synthase subunit HisH</fullName>
        <ecNumber evidence="11">2.4.2.-</ecNumber>
    </submittedName>
</protein>
<dbReference type="Proteomes" id="UP000015350">
    <property type="component" value="Unassembled WGS sequence"/>
</dbReference>
<dbReference type="Pfam" id="PF00117">
    <property type="entry name" value="GATase"/>
    <property type="match status" value="1"/>
</dbReference>
<evidence type="ECO:0000256" key="7">
    <source>
        <dbReference type="ARBA" id="ARBA00023239"/>
    </source>
</evidence>
<evidence type="ECO:0000313" key="11">
    <source>
        <dbReference type="EMBL" id="EPY01723.1"/>
    </source>
</evidence>
<keyword evidence="3" id="KW-0028">Amino-acid biosynthesis</keyword>
<keyword evidence="4" id="KW-0378">Hydrolase</keyword>
<dbReference type="SUPFAM" id="SSF52317">
    <property type="entry name" value="Class I glutamine amidotransferase-like"/>
    <property type="match status" value="1"/>
</dbReference>
<keyword evidence="6" id="KW-0368">Histidine biosynthesis</keyword>
<dbReference type="EMBL" id="AQPH01000031">
    <property type="protein sequence ID" value="EPY01723.1"/>
    <property type="molecule type" value="Genomic_DNA"/>
</dbReference>
<dbReference type="EC" id="2.4.2.-" evidence="11"/>
<evidence type="ECO:0000256" key="8">
    <source>
        <dbReference type="ARBA" id="ARBA00047838"/>
    </source>
</evidence>
<evidence type="ECO:0000256" key="4">
    <source>
        <dbReference type="ARBA" id="ARBA00022801"/>
    </source>
</evidence>
<evidence type="ECO:0000256" key="5">
    <source>
        <dbReference type="ARBA" id="ARBA00022962"/>
    </source>
</evidence>
<dbReference type="InterPro" id="IPR010139">
    <property type="entry name" value="Imidazole-glycPsynth_HisH"/>
</dbReference>
<organism evidence="11 12">
    <name type="scientific">Magnetospirillum fulvum MGU-K5</name>
    <dbReference type="NCBI Taxonomy" id="1316936"/>
    <lineage>
        <taxon>Bacteria</taxon>
        <taxon>Pseudomonadati</taxon>
        <taxon>Pseudomonadota</taxon>
        <taxon>Alphaproteobacteria</taxon>
        <taxon>Rhodospirillales</taxon>
        <taxon>Rhodospirillaceae</taxon>
        <taxon>Magnetospirillum</taxon>
    </lineage>
</organism>
<proteinExistence type="predicted"/>
<gene>
    <name evidence="11" type="primary">hisH</name>
    <name evidence="11" type="ORF">K678_09373</name>
</gene>
<dbReference type="NCBIfam" id="TIGR01855">
    <property type="entry name" value="IMP_synth_hisH"/>
    <property type="match status" value="1"/>
</dbReference>
<dbReference type="STRING" id="1316936.K678_09373"/>
<keyword evidence="7" id="KW-0456">Lyase</keyword>
<name>S9SCB7_MAGFU</name>
<dbReference type="PROSITE" id="PS51273">
    <property type="entry name" value="GATASE_TYPE_1"/>
    <property type="match status" value="1"/>
</dbReference>
<dbReference type="RefSeq" id="WP_021132206.1">
    <property type="nucleotide sequence ID" value="NZ_AQPH01000031.1"/>
</dbReference>
<keyword evidence="11" id="KW-0328">Glycosyltransferase</keyword>
<comment type="subunit">
    <text evidence="2">Heterodimer of HisH and HisF.</text>
</comment>
<accession>S9SCB7</accession>
<dbReference type="PANTHER" id="PTHR42701">
    <property type="entry name" value="IMIDAZOLE GLYCEROL PHOSPHATE SYNTHASE SUBUNIT HISH"/>
    <property type="match status" value="1"/>
</dbReference>
<reference evidence="11 12" key="1">
    <citation type="submission" date="2013-04" db="EMBL/GenBank/DDBJ databases">
        <authorList>
            <person name="Kuznetsov B."/>
            <person name="Ivanovsky R."/>
        </authorList>
    </citation>
    <scope>NUCLEOTIDE SEQUENCE [LARGE SCALE GENOMIC DNA]</scope>
    <source>
        <strain evidence="11 12">MGU-K5</strain>
    </source>
</reference>
<dbReference type="GO" id="GO:0004359">
    <property type="term" value="F:glutaminase activity"/>
    <property type="evidence" value="ECO:0007669"/>
    <property type="project" value="UniProtKB-EC"/>
</dbReference>
<dbReference type="InterPro" id="IPR017926">
    <property type="entry name" value="GATASE"/>
</dbReference>
<dbReference type="AlphaFoldDB" id="S9SCB7"/>
<dbReference type="PANTHER" id="PTHR42701:SF1">
    <property type="entry name" value="IMIDAZOLE GLYCEROL PHOSPHATE SYNTHASE SUBUNIT HISH"/>
    <property type="match status" value="1"/>
</dbReference>